<dbReference type="Gene3D" id="1.10.443.10">
    <property type="entry name" value="Intergrase catalytic core"/>
    <property type="match status" value="1"/>
</dbReference>
<dbReference type="AlphaFoldDB" id="A0A0D0PS88"/>
<dbReference type="CDD" id="cd01189">
    <property type="entry name" value="INT_ICEBs1_C_like"/>
    <property type="match status" value="1"/>
</dbReference>
<dbReference type="RefSeq" id="WP_043913017.1">
    <property type="nucleotide sequence ID" value="NZ_JXZB01000004.1"/>
</dbReference>
<protein>
    <submittedName>
        <fullName evidence="8">Integrase</fullName>
    </submittedName>
</protein>
<evidence type="ECO:0000256" key="1">
    <source>
        <dbReference type="ARBA" id="ARBA00022908"/>
    </source>
</evidence>
<dbReference type="GO" id="GO:0006310">
    <property type="term" value="P:DNA recombination"/>
    <property type="evidence" value="ECO:0007669"/>
    <property type="project" value="UniProtKB-KW"/>
</dbReference>
<dbReference type="Proteomes" id="UP000032066">
    <property type="component" value="Unassembled WGS sequence"/>
</dbReference>
<comment type="caution">
    <text evidence="8">The sequence shown here is derived from an EMBL/GenBank/DDBJ whole genome shotgun (WGS) entry which is preliminary data.</text>
</comment>
<evidence type="ECO:0000256" key="3">
    <source>
        <dbReference type="ARBA" id="ARBA00023172"/>
    </source>
</evidence>
<dbReference type="STRING" id="2064.TR51_19240"/>
<evidence type="ECO:0000313" key="9">
    <source>
        <dbReference type="Proteomes" id="UP000032066"/>
    </source>
</evidence>
<dbReference type="Gene3D" id="1.10.150.130">
    <property type="match status" value="1"/>
</dbReference>
<evidence type="ECO:0000256" key="5">
    <source>
        <dbReference type="SAM" id="MobiDB-lite"/>
    </source>
</evidence>
<keyword evidence="1" id="KW-0229">DNA integration</keyword>
<proteinExistence type="predicted"/>
<evidence type="ECO:0000259" key="6">
    <source>
        <dbReference type="PROSITE" id="PS51898"/>
    </source>
</evidence>
<dbReference type="InterPro" id="IPR011010">
    <property type="entry name" value="DNA_brk_join_enz"/>
</dbReference>
<sequence>MAAQKKNRANGEGTVFQRKDGRWEAAAYVLAANGNRQRLHVYGRTRQQAMDKLTDAKATSNRGTPVVHAQGTVGNWITYWLDTVAVHRIRETTHTRYTAVARLYIIPGLGTKKLSKLTARDIRTWLDGLRTRCQCCARRTDHQRTPTKQRCCAVDDCCRRVLSALTLTYIHTVLKTALEHAVQEEEIPRNVARNVRLGTPRPRRFEPLTTEEARQLLDTTRNHPLHPVVHLALHTGLRRGELLGLTWEDIDLDAGTAVIRRSLQRTSDNGLVLFPTKTKASERRIALPAACIQGLHAHRVGQQAEHEAAGLRWNPAGYVFTAPSKALPVEPSTLNRRFATLLNQAGLRRIRFHDLRHTTATLLLDQGVELVVIKELLGHAHIGVTATVYTHVRLRIQRNAIDLLGNALRYPDTGPGGCDGGFDPPESGILLPSR</sequence>
<feature type="domain" description="Core-binding (CB)" evidence="7">
    <location>
        <begin position="71"/>
        <end position="182"/>
    </location>
</feature>
<evidence type="ECO:0000256" key="2">
    <source>
        <dbReference type="ARBA" id="ARBA00023125"/>
    </source>
</evidence>
<dbReference type="PROSITE" id="PS51900">
    <property type="entry name" value="CB"/>
    <property type="match status" value="1"/>
</dbReference>
<keyword evidence="2 4" id="KW-0238">DNA-binding</keyword>
<evidence type="ECO:0000313" key="8">
    <source>
        <dbReference type="EMBL" id="KIQ61508.1"/>
    </source>
</evidence>
<dbReference type="Pfam" id="PF14659">
    <property type="entry name" value="Phage_int_SAM_3"/>
    <property type="match status" value="1"/>
</dbReference>
<dbReference type="GO" id="GO:0003677">
    <property type="term" value="F:DNA binding"/>
    <property type="evidence" value="ECO:0007669"/>
    <property type="project" value="UniProtKB-UniRule"/>
</dbReference>
<dbReference type="OrthoDB" id="3175606at2"/>
<feature type="domain" description="Tyr recombinase" evidence="6">
    <location>
        <begin position="203"/>
        <end position="402"/>
    </location>
</feature>
<dbReference type="EMBL" id="JXZB01000004">
    <property type="protein sequence ID" value="KIQ61508.1"/>
    <property type="molecule type" value="Genomic_DNA"/>
</dbReference>
<reference evidence="8 9" key="1">
    <citation type="submission" date="2015-02" db="EMBL/GenBank/DDBJ databases">
        <title>Draft genome sequence of Kitasatospora griseola MF730-N6, a bafilomycin, terpentecin and satosporin producer.</title>
        <authorList>
            <person name="Arens J.C."/>
            <person name="Haltli B."/>
            <person name="Kerr R.G."/>
        </authorList>
    </citation>
    <scope>NUCLEOTIDE SEQUENCE [LARGE SCALE GENOMIC DNA]</scope>
    <source>
        <strain evidence="8 9">MF730-N6</strain>
    </source>
</reference>
<evidence type="ECO:0000256" key="4">
    <source>
        <dbReference type="PROSITE-ProRule" id="PRU01248"/>
    </source>
</evidence>
<dbReference type="InterPro" id="IPR050090">
    <property type="entry name" value="Tyrosine_recombinase_XerCD"/>
</dbReference>
<dbReference type="GO" id="GO:0015074">
    <property type="term" value="P:DNA integration"/>
    <property type="evidence" value="ECO:0007669"/>
    <property type="project" value="UniProtKB-KW"/>
</dbReference>
<dbReference type="InterPro" id="IPR004107">
    <property type="entry name" value="Integrase_SAM-like_N"/>
</dbReference>
<dbReference type="PANTHER" id="PTHR30349:SF91">
    <property type="entry name" value="INTA PROTEIN"/>
    <property type="match status" value="1"/>
</dbReference>
<keyword evidence="3" id="KW-0233">DNA recombination</keyword>
<dbReference type="InterPro" id="IPR044068">
    <property type="entry name" value="CB"/>
</dbReference>
<name>A0A0D0PS88_KITGR</name>
<dbReference type="PANTHER" id="PTHR30349">
    <property type="entry name" value="PHAGE INTEGRASE-RELATED"/>
    <property type="match status" value="1"/>
</dbReference>
<feature type="region of interest" description="Disordered" evidence="5">
    <location>
        <begin position="415"/>
        <end position="434"/>
    </location>
</feature>
<keyword evidence="9" id="KW-1185">Reference proteome</keyword>
<dbReference type="InterPro" id="IPR010998">
    <property type="entry name" value="Integrase_recombinase_N"/>
</dbReference>
<dbReference type="InterPro" id="IPR002104">
    <property type="entry name" value="Integrase_catalytic"/>
</dbReference>
<organism evidence="8 9">
    <name type="scientific">Kitasatospora griseola</name>
    <name type="common">Streptomyces griseolosporeus</name>
    <dbReference type="NCBI Taxonomy" id="2064"/>
    <lineage>
        <taxon>Bacteria</taxon>
        <taxon>Bacillati</taxon>
        <taxon>Actinomycetota</taxon>
        <taxon>Actinomycetes</taxon>
        <taxon>Kitasatosporales</taxon>
        <taxon>Streptomycetaceae</taxon>
        <taxon>Kitasatospora</taxon>
    </lineage>
</organism>
<evidence type="ECO:0000259" key="7">
    <source>
        <dbReference type="PROSITE" id="PS51900"/>
    </source>
</evidence>
<dbReference type="SUPFAM" id="SSF56349">
    <property type="entry name" value="DNA breaking-rejoining enzymes"/>
    <property type="match status" value="1"/>
</dbReference>
<dbReference type="Pfam" id="PF00589">
    <property type="entry name" value="Phage_integrase"/>
    <property type="match status" value="1"/>
</dbReference>
<dbReference type="PATRIC" id="fig|2064.6.peg.4139"/>
<dbReference type="PROSITE" id="PS51898">
    <property type="entry name" value="TYR_RECOMBINASE"/>
    <property type="match status" value="1"/>
</dbReference>
<accession>A0A0D0PS88</accession>
<gene>
    <name evidence="8" type="ORF">TR51_19240</name>
</gene>
<dbReference type="InterPro" id="IPR013762">
    <property type="entry name" value="Integrase-like_cat_sf"/>
</dbReference>